<evidence type="ECO:0000313" key="3">
    <source>
        <dbReference type="Proteomes" id="UP000503164"/>
    </source>
</evidence>
<dbReference type="PANTHER" id="PTHR43236">
    <property type="entry name" value="ANTITOXIN HIGA1"/>
    <property type="match status" value="1"/>
</dbReference>
<dbReference type="Proteomes" id="UP000503164">
    <property type="component" value="Plasmid pCM2_1101"/>
</dbReference>
<proteinExistence type="predicted"/>
<dbReference type="PANTHER" id="PTHR43236:SF2">
    <property type="entry name" value="BLL0069 PROTEIN"/>
    <property type="match status" value="1"/>
</dbReference>
<name>A0AAE6XTF9_9MICO</name>
<dbReference type="RefSeq" id="WP_053775942.1">
    <property type="nucleotide sequence ID" value="NZ_CP012575.1"/>
</dbReference>
<reference evidence="2 3" key="1">
    <citation type="journal article" date="2020" name="Mol. Plant Pathol.">
        <title>Plasmid composition and the chpG gene determine the virulence level of Clavibacter capsici natural isolates in pepper.</title>
        <authorList>
            <person name="Hwang I.S."/>
            <person name="Lee H.M."/>
            <person name="Oh E.J."/>
            <person name="Lee S."/>
            <person name="Heu S."/>
            <person name="Oh C.S."/>
        </authorList>
    </citation>
    <scope>NUCLEOTIDE SEQUENCE [LARGE SCALE GENOMIC DNA]</scope>
    <source>
        <strain evidence="2 3">1101</strain>
    </source>
</reference>
<keyword evidence="2" id="KW-0614">Plasmid</keyword>
<dbReference type="AlphaFoldDB" id="A0AAE6XTF9"/>
<sequence length="283" mass="31168">MTDALDVAVEDIRLHARRVLREAGVGDQLPVPIDAIAAAVDLEKGELFALEDDVPPELQVVVAKLKGTVLGALSVDERRYFVDPSLPVERRRFTEAHEIGHDALPWHAQAYFAEDHTTLTSNTRVLLEAEANQFAAEILFSADRFNDEADGHAPSIDVPLRMNGAYQTSAAAALRRYVTNSRRPLALLATGLKQSRLGHLPIYEASCQSVSFQAKFGAVRSLYSKWLGPEQYPMVRTLSPLYRGTIAEADISLQTTRGHVRLIAEGFGNGHNGFVLLRERSGK</sequence>
<dbReference type="Gene3D" id="1.10.10.2910">
    <property type="match status" value="1"/>
</dbReference>
<geneLocation type="plasmid" evidence="2 3">
    <name>pCM2_1101</name>
</geneLocation>
<dbReference type="InterPro" id="IPR052345">
    <property type="entry name" value="Rad_response_metalloprotease"/>
</dbReference>
<accession>A0AAE6XTF9</accession>
<protein>
    <submittedName>
        <fullName evidence="2">ImmA/IrrE family metallo-endopeptidase</fullName>
    </submittedName>
</protein>
<gene>
    <name evidence="2" type="ORF">GW570_14660</name>
</gene>
<dbReference type="EMBL" id="CP048050">
    <property type="protein sequence ID" value="QIS46434.1"/>
    <property type="molecule type" value="Genomic_DNA"/>
</dbReference>
<evidence type="ECO:0000313" key="2">
    <source>
        <dbReference type="EMBL" id="QIS46434.1"/>
    </source>
</evidence>
<dbReference type="Pfam" id="PF06114">
    <property type="entry name" value="Peptidase_M78"/>
    <property type="match status" value="1"/>
</dbReference>
<evidence type="ECO:0000259" key="1">
    <source>
        <dbReference type="Pfam" id="PF06114"/>
    </source>
</evidence>
<dbReference type="InterPro" id="IPR010359">
    <property type="entry name" value="IrrE_HExxH"/>
</dbReference>
<keyword evidence="3" id="KW-1185">Reference proteome</keyword>
<organism evidence="2 3">
    <name type="scientific">Clavibacter capsici</name>
    <dbReference type="NCBI Taxonomy" id="1874630"/>
    <lineage>
        <taxon>Bacteria</taxon>
        <taxon>Bacillati</taxon>
        <taxon>Actinomycetota</taxon>
        <taxon>Actinomycetes</taxon>
        <taxon>Micrococcales</taxon>
        <taxon>Microbacteriaceae</taxon>
        <taxon>Clavibacter</taxon>
    </lineage>
</organism>
<feature type="domain" description="IrrE N-terminal-like" evidence="1">
    <location>
        <begin position="81"/>
        <end position="176"/>
    </location>
</feature>